<evidence type="ECO:0000313" key="10">
    <source>
        <dbReference type="Proteomes" id="UP001085076"/>
    </source>
</evidence>
<dbReference type="Pfam" id="PF17766">
    <property type="entry name" value="fn3_6"/>
    <property type="match status" value="1"/>
</dbReference>
<dbReference type="SUPFAM" id="SSF52025">
    <property type="entry name" value="PA domain"/>
    <property type="match status" value="1"/>
</dbReference>
<dbReference type="InterPro" id="IPR000209">
    <property type="entry name" value="Peptidase_S8/S53_dom"/>
</dbReference>
<protein>
    <submittedName>
        <fullName evidence="9">Uncharacterized protein</fullName>
    </submittedName>
</protein>
<dbReference type="Pfam" id="PF00082">
    <property type="entry name" value="Peptidase_S8"/>
    <property type="match status" value="1"/>
</dbReference>
<evidence type="ECO:0000259" key="8">
    <source>
        <dbReference type="Pfam" id="PF17766"/>
    </source>
</evidence>
<dbReference type="InterPro" id="IPR036852">
    <property type="entry name" value="Peptidase_S8/S53_dom_sf"/>
</dbReference>
<dbReference type="InterPro" id="IPR046450">
    <property type="entry name" value="PA_dom_sf"/>
</dbReference>
<evidence type="ECO:0000259" key="7">
    <source>
        <dbReference type="Pfam" id="PF02225"/>
    </source>
</evidence>
<dbReference type="SUPFAM" id="SSF52743">
    <property type="entry name" value="Subtilisin-like"/>
    <property type="match status" value="1"/>
</dbReference>
<evidence type="ECO:0000256" key="2">
    <source>
        <dbReference type="ARBA" id="ARBA00022670"/>
    </source>
</evidence>
<dbReference type="InterPro" id="IPR045051">
    <property type="entry name" value="SBT"/>
</dbReference>
<keyword evidence="5" id="KW-0325">Glycoprotein</keyword>
<evidence type="ECO:0000256" key="1">
    <source>
        <dbReference type="ARBA" id="ARBA00011073"/>
    </source>
</evidence>
<evidence type="ECO:0000256" key="3">
    <source>
        <dbReference type="ARBA" id="ARBA00022729"/>
    </source>
</evidence>
<dbReference type="OrthoDB" id="786316at2759"/>
<accession>A0A9D5CDH9</accession>
<reference evidence="9" key="2">
    <citation type="journal article" date="2022" name="Hortic Res">
        <title>The genome of Dioscorea zingiberensis sheds light on the biosynthesis, origin and evolution of the medicinally important diosgenin saponins.</title>
        <authorList>
            <person name="Li Y."/>
            <person name="Tan C."/>
            <person name="Li Z."/>
            <person name="Guo J."/>
            <person name="Li S."/>
            <person name="Chen X."/>
            <person name="Wang C."/>
            <person name="Dai X."/>
            <person name="Yang H."/>
            <person name="Song W."/>
            <person name="Hou L."/>
            <person name="Xu J."/>
            <person name="Tong Z."/>
            <person name="Xu A."/>
            <person name="Yuan X."/>
            <person name="Wang W."/>
            <person name="Yang Q."/>
            <person name="Chen L."/>
            <person name="Sun Z."/>
            <person name="Wang K."/>
            <person name="Pan B."/>
            <person name="Chen J."/>
            <person name="Bao Y."/>
            <person name="Liu F."/>
            <person name="Qi X."/>
            <person name="Gang D.R."/>
            <person name="Wen J."/>
            <person name="Li J."/>
        </authorList>
    </citation>
    <scope>NUCLEOTIDE SEQUENCE</scope>
    <source>
        <strain evidence="9">Dzin_1.0</strain>
    </source>
</reference>
<evidence type="ECO:0000256" key="5">
    <source>
        <dbReference type="ARBA" id="ARBA00023180"/>
    </source>
</evidence>
<dbReference type="GO" id="GO:0006508">
    <property type="term" value="P:proteolysis"/>
    <property type="evidence" value="ECO:0007669"/>
    <property type="project" value="UniProtKB-KW"/>
</dbReference>
<dbReference type="Gene3D" id="3.50.30.30">
    <property type="match status" value="1"/>
</dbReference>
<keyword evidence="2" id="KW-0645">Protease</keyword>
<keyword evidence="3" id="KW-0732">Signal</keyword>
<feature type="domain" description="PA" evidence="7">
    <location>
        <begin position="66"/>
        <end position="153"/>
    </location>
</feature>
<evidence type="ECO:0000259" key="6">
    <source>
        <dbReference type="Pfam" id="PF00082"/>
    </source>
</evidence>
<comment type="caution">
    <text evidence="9">The sequence shown here is derived from an EMBL/GenBank/DDBJ whole genome shotgun (WGS) entry which is preliminary data.</text>
</comment>
<dbReference type="PANTHER" id="PTHR10795">
    <property type="entry name" value="PROPROTEIN CONVERTASE SUBTILISIN/KEXIN"/>
    <property type="match status" value="1"/>
</dbReference>
<dbReference type="Pfam" id="PF02225">
    <property type="entry name" value="PA"/>
    <property type="match status" value="1"/>
</dbReference>
<dbReference type="Gene3D" id="3.40.50.200">
    <property type="entry name" value="Peptidase S8/S53 domain"/>
    <property type="match status" value="2"/>
</dbReference>
<dbReference type="EMBL" id="JAGGNH010000005">
    <property type="protein sequence ID" value="KAJ0970790.1"/>
    <property type="molecule type" value="Genomic_DNA"/>
</dbReference>
<name>A0A9D5CDH9_9LILI</name>
<dbReference type="InterPro" id="IPR003137">
    <property type="entry name" value="PA_domain"/>
</dbReference>
<sequence length="416" mass="44168">MEKGIVPVAAAGNNGTFKSMLSNDAPWILTVGASSTDRRMRAVVKLGNGEKFYGESVYQPDTSDTQLPLVYPGVKKTQETLSCQAGSMQGFDVKGKIVLCGTGHTDNTEKGEVVKKAGGAGMIVMNQPWQGNTTNADAHVIATSHVSFKDAWDILTYFQSTANPTASITFEGTKFGAPLSPAVADFSSRGPSLINGGIIKPDIIAPGVNVLAAWPFQLGPNPSPTTPTSKTFSLCEGPEGNPIANQADGVATAFTMGSGHIDPAAANDPGLIYDLHYYDYIHYLCGIGYTDKQVSAIIRGTAQCSLVKKISAEQLNYPSFLVSLTSSSPTVTVTRTVTNVGDAQETYLLDFNEPQHVSMVVTPLTLEFSEVDEQMSYSVTFAIKGNPPAKGLFSEGYLSWVSGKHAVRSPVVATFT</sequence>
<dbReference type="InterPro" id="IPR041469">
    <property type="entry name" value="Subtilisin-like_FN3"/>
</dbReference>
<dbReference type="FunFam" id="3.50.30.30:FF:000005">
    <property type="entry name" value="subtilisin-like protease SBT1.5"/>
    <property type="match status" value="1"/>
</dbReference>
<dbReference type="Proteomes" id="UP001085076">
    <property type="component" value="Miscellaneous, Linkage group lg05"/>
</dbReference>
<evidence type="ECO:0000313" key="9">
    <source>
        <dbReference type="EMBL" id="KAJ0970790.1"/>
    </source>
</evidence>
<dbReference type="AlphaFoldDB" id="A0A9D5CDH9"/>
<dbReference type="CDD" id="cd02120">
    <property type="entry name" value="PA_subtilisin_like"/>
    <property type="match status" value="1"/>
</dbReference>
<dbReference type="GO" id="GO:0004252">
    <property type="term" value="F:serine-type endopeptidase activity"/>
    <property type="evidence" value="ECO:0007669"/>
    <property type="project" value="InterPro"/>
</dbReference>
<keyword evidence="10" id="KW-1185">Reference proteome</keyword>
<evidence type="ECO:0000256" key="4">
    <source>
        <dbReference type="ARBA" id="ARBA00022825"/>
    </source>
</evidence>
<proteinExistence type="inferred from homology"/>
<gene>
    <name evidence="9" type="ORF">J5N97_018749</name>
</gene>
<dbReference type="Gene3D" id="2.60.40.2310">
    <property type="match status" value="1"/>
</dbReference>
<organism evidence="9 10">
    <name type="scientific">Dioscorea zingiberensis</name>
    <dbReference type="NCBI Taxonomy" id="325984"/>
    <lineage>
        <taxon>Eukaryota</taxon>
        <taxon>Viridiplantae</taxon>
        <taxon>Streptophyta</taxon>
        <taxon>Embryophyta</taxon>
        <taxon>Tracheophyta</taxon>
        <taxon>Spermatophyta</taxon>
        <taxon>Magnoliopsida</taxon>
        <taxon>Liliopsida</taxon>
        <taxon>Dioscoreales</taxon>
        <taxon>Dioscoreaceae</taxon>
        <taxon>Dioscorea</taxon>
    </lineage>
</organism>
<reference evidence="9" key="1">
    <citation type="submission" date="2021-03" db="EMBL/GenBank/DDBJ databases">
        <authorList>
            <person name="Li Z."/>
            <person name="Yang C."/>
        </authorList>
    </citation>
    <scope>NUCLEOTIDE SEQUENCE</scope>
    <source>
        <strain evidence="9">Dzin_1.0</strain>
        <tissue evidence="9">Leaf</tissue>
    </source>
</reference>
<keyword evidence="4" id="KW-0720">Serine protease</keyword>
<feature type="domain" description="Peptidase S8/S53" evidence="6">
    <location>
        <begin position="2"/>
        <end position="230"/>
    </location>
</feature>
<keyword evidence="4" id="KW-0378">Hydrolase</keyword>
<comment type="similarity">
    <text evidence="1">Belongs to the peptidase S8 family.</text>
</comment>
<feature type="domain" description="Subtilisin-like protease fibronectin type-III" evidence="8">
    <location>
        <begin position="314"/>
        <end position="412"/>
    </location>
</feature>